<dbReference type="AlphaFoldDB" id="A0A939T3F5"/>
<dbReference type="Proteomes" id="UP000669179">
    <property type="component" value="Unassembled WGS sequence"/>
</dbReference>
<dbReference type="Pfam" id="PF10604">
    <property type="entry name" value="Polyketide_cyc2"/>
    <property type="match status" value="1"/>
</dbReference>
<sequence length="140" mass="15292">MHFEITVEIKASAETVWNVLTDVETWPQMTDSIEKVEIQGSGPFGKGSTARVKQPRLPAAEWTVTDFETGKNFTWASKSPGVTTTAGHVLTEQPGGTVTVRHILDQTGPLAPLTALLLGRLSRRYVEMEAQGLKRKSESA</sequence>
<keyword evidence="2" id="KW-1185">Reference proteome</keyword>
<dbReference type="Gene3D" id="3.30.530.20">
    <property type="match status" value="1"/>
</dbReference>
<gene>
    <name evidence="1" type="ORF">J4573_05695</name>
</gene>
<evidence type="ECO:0000313" key="2">
    <source>
        <dbReference type="Proteomes" id="UP000669179"/>
    </source>
</evidence>
<reference evidence="1" key="1">
    <citation type="submission" date="2021-03" db="EMBL/GenBank/DDBJ databases">
        <authorList>
            <person name="Kanchanasin P."/>
            <person name="Saeng-In P."/>
            <person name="Phongsopitanun W."/>
            <person name="Yuki M."/>
            <person name="Kudo T."/>
            <person name="Ohkuma M."/>
            <person name="Tanasupawat S."/>
        </authorList>
    </citation>
    <scope>NUCLEOTIDE SEQUENCE</scope>
    <source>
        <strain evidence="1">GKU 128</strain>
    </source>
</reference>
<organism evidence="1 2">
    <name type="scientific">Actinomadura barringtoniae</name>
    <dbReference type="NCBI Taxonomy" id="1427535"/>
    <lineage>
        <taxon>Bacteria</taxon>
        <taxon>Bacillati</taxon>
        <taxon>Actinomycetota</taxon>
        <taxon>Actinomycetes</taxon>
        <taxon>Streptosporangiales</taxon>
        <taxon>Thermomonosporaceae</taxon>
        <taxon>Actinomadura</taxon>
    </lineage>
</organism>
<evidence type="ECO:0000313" key="1">
    <source>
        <dbReference type="EMBL" id="MBO2446574.1"/>
    </source>
</evidence>
<name>A0A939T3F5_9ACTN</name>
<dbReference type="EMBL" id="JAGEOJ010000002">
    <property type="protein sequence ID" value="MBO2446574.1"/>
    <property type="molecule type" value="Genomic_DNA"/>
</dbReference>
<dbReference type="InterPro" id="IPR019587">
    <property type="entry name" value="Polyketide_cyclase/dehydratase"/>
</dbReference>
<comment type="caution">
    <text evidence="1">The sequence shown here is derived from an EMBL/GenBank/DDBJ whole genome shotgun (WGS) entry which is preliminary data.</text>
</comment>
<dbReference type="InterPro" id="IPR023393">
    <property type="entry name" value="START-like_dom_sf"/>
</dbReference>
<accession>A0A939T3F5</accession>
<protein>
    <submittedName>
        <fullName evidence="1">SRPBCC family protein</fullName>
    </submittedName>
</protein>
<proteinExistence type="predicted"/>
<dbReference type="RefSeq" id="WP_208254166.1">
    <property type="nucleotide sequence ID" value="NZ_JAGEOJ010000002.1"/>
</dbReference>
<dbReference type="SUPFAM" id="SSF55961">
    <property type="entry name" value="Bet v1-like"/>
    <property type="match status" value="1"/>
</dbReference>